<dbReference type="SUPFAM" id="SSF90123">
    <property type="entry name" value="ABC transporter transmembrane region"/>
    <property type="match status" value="2"/>
</dbReference>
<keyword evidence="2" id="KW-0813">Transport</keyword>
<evidence type="ECO:0000256" key="1">
    <source>
        <dbReference type="ARBA" id="ARBA00004141"/>
    </source>
</evidence>
<dbReference type="InterPro" id="IPR017871">
    <property type="entry name" value="ABC_transporter-like_CS"/>
</dbReference>
<reference evidence="12 13" key="1">
    <citation type="submission" date="2016-07" db="EMBL/GenBank/DDBJ databases">
        <title>Pervasive Adenine N6-methylation of Active Genes in Fungi.</title>
        <authorList>
            <consortium name="DOE Joint Genome Institute"/>
            <person name="Mondo S.J."/>
            <person name="Dannebaum R.O."/>
            <person name="Kuo R.C."/>
            <person name="Labutti K."/>
            <person name="Haridas S."/>
            <person name="Kuo A."/>
            <person name="Salamov A."/>
            <person name="Ahrendt S.R."/>
            <person name="Lipzen A."/>
            <person name="Sullivan W."/>
            <person name="Andreopoulos W.B."/>
            <person name="Clum A."/>
            <person name="Lindquist E."/>
            <person name="Daum C."/>
            <person name="Ramamoorthy G.K."/>
            <person name="Gryganskyi A."/>
            <person name="Culley D."/>
            <person name="Magnuson J.K."/>
            <person name="James T.Y."/>
            <person name="O'Malley M.A."/>
            <person name="Stajich J.E."/>
            <person name="Spatafora J.W."/>
            <person name="Visel A."/>
            <person name="Grigoriev I.V."/>
        </authorList>
    </citation>
    <scope>NUCLEOTIDE SEQUENCE [LARGE SCALE GENOMIC DNA]</scope>
    <source>
        <strain evidence="12 13">NRRL 1336</strain>
    </source>
</reference>
<keyword evidence="7 9" id="KW-1133">Transmembrane helix</keyword>
<keyword evidence="6" id="KW-0067">ATP-binding</keyword>
<evidence type="ECO:0000259" key="11">
    <source>
        <dbReference type="PROSITE" id="PS50929"/>
    </source>
</evidence>
<keyword evidence="4" id="KW-0677">Repeat</keyword>
<feature type="domain" description="ABC transporter" evidence="10">
    <location>
        <begin position="650"/>
        <end position="895"/>
    </location>
</feature>
<dbReference type="CDD" id="cd18604">
    <property type="entry name" value="ABC_6TM_VMR1_D2_like"/>
    <property type="match status" value="1"/>
</dbReference>
<feature type="transmembrane region" description="Helical" evidence="9">
    <location>
        <begin position="215"/>
        <end position="236"/>
    </location>
</feature>
<dbReference type="Gene3D" id="3.40.50.300">
    <property type="entry name" value="P-loop containing nucleotide triphosphate hydrolases"/>
    <property type="match status" value="2"/>
</dbReference>
<dbReference type="GO" id="GO:0016887">
    <property type="term" value="F:ATP hydrolysis activity"/>
    <property type="evidence" value="ECO:0007669"/>
    <property type="project" value="InterPro"/>
</dbReference>
<dbReference type="CDD" id="cd03250">
    <property type="entry name" value="ABCC_MRP_domain1"/>
    <property type="match status" value="1"/>
</dbReference>
<feature type="transmembrane region" description="Helical" evidence="9">
    <location>
        <begin position="453"/>
        <end position="472"/>
    </location>
</feature>
<gene>
    <name evidence="12" type="ORF">BCR42DRAFT_373967</name>
</gene>
<feature type="transmembrane region" description="Helical" evidence="9">
    <location>
        <begin position="478"/>
        <end position="496"/>
    </location>
</feature>
<feature type="transmembrane region" description="Helical" evidence="9">
    <location>
        <begin position="189"/>
        <end position="209"/>
    </location>
</feature>
<dbReference type="CDD" id="cd03244">
    <property type="entry name" value="ABCC_MRP_domain2"/>
    <property type="match status" value="1"/>
</dbReference>
<evidence type="ECO:0000256" key="2">
    <source>
        <dbReference type="ARBA" id="ARBA00022448"/>
    </source>
</evidence>
<dbReference type="EMBL" id="MCGE01000010">
    <property type="protein sequence ID" value="ORZ16981.1"/>
    <property type="molecule type" value="Genomic_DNA"/>
</dbReference>
<evidence type="ECO:0000259" key="10">
    <source>
        <dbReference type="PROSITE" id="PS50893"/>
    </source>
</evidence>
<dbReference type="GO" id="GO:0005524">
    <property type="term" value="F:ATP binding"/>
    <property type="evidence" value="ECO:0007669"/>
    <property type="project" value="UniProtKB-KW"/>
</dbReference>
<accession>A0A1X2II47</accession>
<dbReference type="STRING" id="90262.A0A1X2II47"/>
<dbReference type="CDD" id="cd18596">
    <property type="entry name" value="ABC_6TM_VMR1_D1_like"/>
    <property type="match status" value="1"/>
</dbReference>
<dbReference type="GO" id="GO:0140359">
    <property type="term" value="F:ABC-type transporter activity"/>
    <property type="evidence" value="ECO:0007669"/>
    <property type="project" value="InterPro"/>
</dbReference>
<dbReference type="Pfam" id="PF00005">
    <property type="entry name" value="ABC_tran"/>
    <property type="match status" value="2"/>
</dbReference>
<feature type="transmembrane region" description="Helical" evidence="9">
    <location>
        <begin position="593"/>
        <end position="617"/>
    </location>
</feature>
<keyword evidence="5" id="KW-0547">Nucleotide-binding</keyword>
<protein>
    <recommendedName>
        <fullName evidence="14">P-loop containing nucleoside triphosphate hydrolase protein</fullName>
    </recommendedName>
</protein>
<dbReference type="GO" id="GO:0000329">
    <property type="term" value="C:fungal-type vacuole membrane"/>
    <property type="evidence" value="ECO:0007669"/>
    <property type="project" value="TreeGrafter"/>
</dbReference>
<dbReference type="FunFam" id="3.40.50.300:FF:000565">
    <property type="entry name" value="ABC bile acid transporter"/>
    <property type="match status" value="1"/>
</dbReference>
<feature type="transmembrane region" description="Helical" evidence="9">
    <location>
        <begin position="1142"/>
        <end position="1161"/>
    </location>
</feature>
<dbReference type="InterPro" id="IPR003439">
    <property type="entry name" value="ABC_transporter-like_ATP-bd"/>
</dbReference>
<dbReference type="SMART" id="SM00382">
    <property type="entry name" value="AAA"/>
    <property type="match status" value="2"/>
</dbReference>
<keyword evidence="13" id="KW-1185">Reference proteome</keyword>
<dbReference type="OrthoDB" id="6500128at2759"/>
<dbReference type="InterPro" id="IPR036640">
    <property type="entry name" value="ABC1_TM_sf"/>
</dbReference>
<dbReference type="PANTHER" id="PTHR24223">
    <property type="entry name" value="ATP-BINDING CASSETTE SUB-FAMILY C"/>
    <property type="match status" value="1"/>
</dbReference>
<keyword evidence="3 9" id="KW-0812">Transmembrane</keyword>
<feature type="domain" description="ABC transmembrane type-1" evidence="11">
    <location>
        <begin position="329"/>
        <end position="618"/>
    </location>
</feature>
<name>A0A1X2II47_9FUNG</name>
<dbReference type="SUPFAM" id="SSF52540">
    <property type="entry name" value="P-loop containing nucleoside triphosphate hydrolases"/>
    <property type="match status" value="2"/>
</dbReference>
<proteinExistence type="predicted"/>
<feature type="transmembrane region" description="Helical" evidence="9">
    <location>
        <begin position="157"/>
        <end position="177"/>
    </location>
</feature>
<comment type="subcellular location">
    <subcellularLocation>
        <location evidence="1">Membrane</location>
        <topology evidence="1">Multi-pass membrane protein</topology>
    </subcellularLocation>
</comment>
<feature type="transmembrane region" description="Helical" evidence="9">
    <location>
        <begin position="559"/>
        <end position="581"/>
    </location>
</feature>
<dbReference type="PROSITE" id="PS00211">
    <property type="entry name" value="ABC_TRANSPORTER_1"/>
    <property type="match status" value="2"/>
</dbReference>
<evidence type="ECO:0000256" key="4">
    <source>
        <dbReference type="ARBA" id="ARBA00022737"/>
    </source>
</evidence>
<feature type="transmembrane region" description="Helical" evidence="9">
    <location>
        <begin position="1041"/>
        <end position="1063"/>
    </location>
</feature>
<feature type="transmembrane region" description="Helical" evidence="9">
    <location>
        <begin position="24"/>
        <end position="45"/>
    </location>
</feature>
<feature type="transmembrane region" description="Helical" evidence="9">
    <location>
        <begin position="362"/>
        <end position="382"/>
    </location>
</feature>
<dbReference type="InterPro" id="IPR027417">
    <property type="entry name" value="P-loop_NTPase"/>
</dbReference>
<dbReference type="Proteomes" id="UP000193560">
    <property type="component" value="Unassembled WGS sequence"/>
</dbReference>
<feature type="domain" description="ABC transmembrane type-1" evidence="11">
    <location>
        <begin position="961"/>
        <end position="1280"/>
    </location>
</feature>
<keyword evidence="8 9" id="KW-0472">Membrane</keyword>
<dbReference type="Gene3D" id="1.20.1560.10">
    <property type="entry name" value="ABC transporter type 1, transmembrane domain"/>
    <property type="match status" value="2"/>
</dbReference>
<evidence type="ECO:0000256" key="8">
    <source>
        <dbReference type="ARBA" id="ARBA00023136"/>
    </source>
</evidence>
<feature type="transmembrane region" description="Helical" evidence="9">
    <location>
        <begin position="948"/>
        <end position="968"/>
    </location>
</feature>
<evidence type="ECO:0000313" key="12">
    <source>
        <dbReference type="EMBL" id="ORZ16981.1"/>
    </source>
</evidence>
<feature type="transmembrane region" description="Helical" evidence="9">
    <location>
        <begin position="1118"/>
        <end position="1136"/>
    </location>
</feature>
<feature type="domain" description="ABC transporter" evidence="10">
    <location>
        <begin position="1320"/>
        <end position="1568"/>
    </location>
</feature>
<evidence type="ECO:0000313" key="13">
    <source>
        <dbReference type="Proteomes" id="UP000193560"/>
    </source>
</evidence>
<dbReference type="InterPro" id="IPR050173">
    <property type="entry name" value="ABC_transporter_C-like"/>
</dbReference>
<evidence type="ECO:0000256" key="6">
    <source>
        <dbReference type="ARBA" id="ARBA00022840"/>
    </source>
</evidence>
<dbReference type="Pfam" id="PF00664">
    <property type="entry name" value="ABC_membrane"/>
    <property type="match status" value="2"/>
</dbReference>
<feature type="transmembrane region" description="Helical" evidence="9">
    <location>
        <begin position="114"/>
        <end position="137"/>
    </location>
</feature>
<comment type="caution">
    <text evidence="12">The sequence shown here is derived from an EMBL/GenBank/DDBJ whole genome shotgun (WGS) entry which is preliminary data.</text>
</comment>
<dbReference type="PROSITE" id="PS50893">
    <property type="entry name" value="ABC_TRANSPORTER_2"/>
    <property type="match status" value="2"/>
</dbReference>
<evidence type="ECO:0000256" key="3">
    <source>
        <dbReference type="ARBA" id="ARBA00022692"/>
    </source>
</evidence>
<dbReference type="PROSITE" id="PS50929">
    <property type="entry name" value="ABC_TM1F"/>
    <property type="match status" value="2"/>
</dbReference>
<dbReference type="PANTHER" id="PTHR24223:SF353">
    <property type="entry name" value="ABC TRANSPORTER ATP-BINDING PROTEIN_PERMEASE VMR1-RELATED"/>
    <property type="match status" value="1"/>
</dbReference>
<evidence type="ECO:0000256" key="9">
    <source>
        <dbReference type="SAM" id="Phobius"/>
    </source>
</evidence>
<organism evidence="12 13">
    <name type="scientific">Absidia repens</name>
    <dbReference type="NCBI Taxonomy" id="90262"/>
    <lineage>
        <taxon>Eukaryota</taxon>
        <taxon>Fungi</taxon>
        <taxon>Fungi incertae sedis</taxon>
        <taxon>Mucoromycota</taxon>
        <taxon>Mucoromycotina</taxon>
        <taxon>Mucoromycetes</taxon>
        <taxon>Mucorales</taxon>
        <taxon>Cunninghamellaceae</taxon>
        <taxon>Absidia</taxon>
    </lineage>
</organism>
<evidence type="ECO:0000256" key="7">
    <source>
        <dbReference type="ARBA" id="ARBA00022989"/>
    </source>
</evidence>
<dbReference type="InterPro" id="IPR003593">
    <property type="entry name" value="AAA+_ATPase"/>
</dbReference>
<dbReference type="InterPro" id="IPR011527">
    <property type="entry name" value="ABC1_TM_dom"/>
</dbReference>
<evidence type="ECO:0000256" key="5">
    <source>
        <dbReference type="ARBA" id="ARBA00022741"/>
    </source>
</evidence>
<sequence>MVDHANYLQRAWTNTAVTPFFREIFLDSAIPLFFLVWSLGAIVTVTRRYRMPSSALDPPLKNSACFTQSYGATSNNNGLEGQDQQHTGNDMPNTELYDYEEKSTQGTLYSRLRILALAQCIIYCNTLAKVYCGLYSFDPLVEGTATSLLVMYSVQSLLWIYCFVLSLLNLVLLRKAAPIADKICQQLNLMYLVHFLTGLGRLYSFYAVYNLSNVSTGYSVSFYTTAISLVVLVFIATEERHSPEEPIITDTGRTLSGERWASPYSLAMFSWVTVIMKLGYKQTIHECDLIELPAANRAKNILYEYRQNKQSSMFLSLVYTFRWLLVSQAFYSLLWVIASFGPALFLNLIIKYIEEPQAQEPGLTGYLFVVGLFFASVSKSLLMQQSLYIGRTLDIRIKSIVIGEIYGKSLRRRDNGGSISTEGTSANVDASENSNVNNLLSVDASKIGEAAPFIMHSYAYPIQIVISIVGLYRLFGYAAFYGVFTMVLTLPVSYYVSKQFKERQSAVMNATDKRLKLMNELLTTIRIIKLFSWEKEFRKRMMDAREVELKTLYKRIFTLLWMMTIWLMAPILIMVVVFYVYTMDSALTASTAFTALALFIILRGALIELPFIVSIYLQAGVSLSRVEKFLAEEEVFPASQSAHPSGTYIGFVENAAFGWDRPASPTFSSNEPIIKNLNISFPQQKFSIVCGPTGCGKTTLLGSLLGETYCYSGRAILPRRPSLRDHQLGGSVSGIAYVAQTAWLQNCSIRDNILFGLEFDEVRYTKVLYMTALTKDLEILEFGDETEVGESGISLSGGQKQRVAIARAVYSYAETVILDDCLSAVDIHTAKHLYDHCLKGELMIGRTIILVTHYVDLCLEGADYIVALKDGCVEAAGNPLQVLESGVLGDPSTFAKNQHKDVMEEQIQQEPIQAKSQCIKATKSGDGSKLVKDETHAEGEVSRSVYSIYFFGAGGYAYWTIALFLFWLTESTFLAQDYWLKVWSGKYSDSGIPTPSISVASSGVLFVNDTVSMPFALPSTVYPVSGAALSPKDPQSVDVKYYLGVYFCIGMAGLVVAFVRMFMMYAGSIRASRRIHSQVLDRILRAKVRFFDTTPMGRIINRLSADLQIIDQDLSPQLVHLIFSIVSAMLIIILIVVVTPAFIIPGCLTTVVFWYTGIYYLKTSRDLKRLNSVSRSPIFVQFSECLSGVQTIRAYGCETRFIKDNFTYVDNNNRSFYWMWASNFWFHCRVDCLGAFVGFCTGSLLMLSRKWISPGLAGLALSYALNFAEHILATIQCYAMNEMNMNAVERVGEYLEIEEEAPTIIPETLPRESWPEGGTIKVDNLVVKYAPENPAVLRNISFSINAHEKVAIVGRTGSGKSTFALSLFRYMEATSGSILIDGVDISTIGLDTLRSRLTIIPQDPILFNGTIRSNLDPFDKYDDVVLWDALKRSHLVDNENDNISNNSDISGNLSSSEINLDTAVAEDGKNFSAGQRQLISLARALVKKSSLIVLDEATSSVDFNTDRKIQETIRSEFRDSTLVCIAHRLHTVSDYDRILVLDNGEVMEFDTPYNLMTTNGGVFQQMCQQSGRYSELLAMASR</sequence>
<feature type="transmembrane region" description="Helical" evidence="9">
    <location>
        <begin position="329"/>
        <end position="350"/>
    </location>
</feature>
<evidence type="ECO:0008006" key="14">
    <source>
        <dbReference type="Google" id="ProtNLM"/>
    </source>
</evidence>